<accession>A0A7D5RBJ5</accession>
<dbReference type="GO" id="GO:0003905">
    <property type="term" value="F:alkylbase DNA N-glycosylase activity"/>
    <property type="evidence" value="ECO:0007669"/>
    <property type="project" value="InterPro"/>
</dbReference>
<evidence type="ECO:0000256" key="1">
    <source>
        <dbReference type="ARBA" id="ARBA00009232"/>
    </source>
</evidence>
<dbReference type="NCBIfam" id="NF002003">
    <property type="entry name" value="PRK00802.1-3"/>
    <property type="match status" value="1"/>
</dbReference>
<evidence type="ECO:0000256" key="3">
    <source>
        <dbReference type="ARBA" id="ARBA00022801"/>
    </source>
</evidence>
<dbReference type="GeneID" id="56061518"/>
<keyword evidence="2 5" id="KW-0227">DNA damage</keyword>
<evidence type="ECO:0000313" key="6">
    <source>
        <dbReference type="EMBL" id="QLH04923.1"/>
    </source>
</evidence>
<dbReference type="HAMAP" id="MF_00527">
    <property type="entry name" value="3MGH"/>
    <property type="match status" value="1"/>
</dbReference>
<protein>
    <recommendedName>
        <fullName evidence="5">Putative 3-methyladenine DNA glycosylase</fullName>
        <ecNumber evidence="5">3.2.2.-</ecNumber>
    </recommendedName>
</protein>
<evidence type="ECO:0000256" key="5">
    <source>
        <dbReference type="HAMAP-Rule" id="MF_00527"/>
    </source>
</evidence>
<dbReference type="GO" id="GO:0006284">
    <property type="term" value="P:base-excision repair"/>
    <property type="evidence" value="ECO:0007669"/>
    <property type="project" value="InterPro"/>
</dbReference>
<evidence type="ECO:0000256" key="2">
    <source>
        <dbReference type="ARBA" id="ARBA00022763"/>
    </source>
</evidence>
<evidence type="ECO:0000256" key="4">
    <source>
        <dbReference type="ARBA" id="ARBA00023204"/>
    </source>
</evidence>
<dbReference type="CDD" id="cd00540">
    <property type="entry name" value="AAG"/>
    <property type="match status" value="1"/>
</dbReference>
<evidence type="ECO:0000313" key="7">
    <source>
        <dbReference type="Proteomes" id="UP000509441"/>
    </source>
</evidence>
<dbReference type="PANTHER" id="PTHR10429">
    <property type="entry name" value="DNA-3-METHYLADENINE GLYCOSYLASE"/>
    <property type="match status" value="1"/>
</dbReference>
<comment type="similarity">
    <text evidence="1 5">Belongs to the DNA glycosylase MPG family.</text>
</comment>
<dbReference type="PANTHER" id="PTHR10429:SF0">
    <property type="entry name" value="DNA-3-METHYLADENINE GLYCOSYLASE"/>
    <property type="match status" value="1"/>
</dbReference>
<dbReference type="FunFam" id="3.10.300.10:FF:000001">
    <property type="entry name" value="Putative 3-methyladenine DNA glycosylase"/>
    <property type="match status" value="1"/>
</dbReference>
<dbReference type="OrthoDB" id="31217at2157"/>
<dbReference type="EC" id="3.2.2.-" evidence="5"/>
<sequence length="185" mass="20907">MTILPREFYSKDTVTVAKNLLGKKIIRKIGRSEVSGIITETEAYRHNDDPASHAFKKITDRNKIMFGEGGFAYVYFTYGMYFCFNVVAKNPKKAAGAVLIRAIEPEKGIKVMQKNRGIQNLKNLTDGPAKLAQALDITKEHYGIDLTKKSKLYITEGIKSKKIITSQRIGITKAVDKMWNFKIKI</sequence>
<dbReference type="KEGG" id="nox:C5F49_06035"/>
<proteinExistence type="inferred from homology"/>
<dbReference type="EMBL" id="CP026994">
    <property type="protein sequence ID" value="QLH04923.1"/>
    <property type="molecule type" value="Genomic_DNA"/>
</dbReference>
<keyword evidence="4 5" id="KW-0234">DNA repair</keyword>
<keyword evidence="7" id="KW-1185">Reference proteome</keyword>
<dbReference type="Gene3D" id="3.10.300.10">
    <property type="entry name" value="Methylpurine-DNA glycosylase (MPG)"/>
    <property type="match status" value="1"/>
</dbReference>
<dbReference type="InterPro" id="IPR011034">
    <property type="entry name" value="Formyl_transferase-like_C_sf"/>
</dbReference>
<organism evidence="6 7">
    <name type="scientific">Nitrosopumilus oxyclinae</name>
    <dbReference type="NCBI Taxonomy" id="1959104"/>
    <lineage>
        <taxon>Archaea</taxon>
        <taxon>Nitrososphaerota</taxon>
        <taxon>Nitrososphaeria</taxon>
        <taxon>Nitrosopumilales</taxon>
        <taxon>Nitrosopumilaceae</taxon>
        <taxon>Nitrosopumilus</taxon>
    </lineage>
</organism>
<dbReference type="RefSeq" id="WP_179362147.1">
    <property type="nucleotide sequence ID" value="NZ_CP026994.1"/>
</dbReference>
<keyword evidence="3 5" id="KW-0378">Hydrolase</keyword>
<dbReference type="Pfam" id="PF02245">
    <property type="entry name" value="Pur_DNA_glyco"/>
    <property type="match status" value="1"/>
</dbReference>
<dbReference type="InterPro" id="IPR003180">
    <property type="entry name" value="MPG"/>
</dbReference>
<gene>
    <name evidence="6" type="ORF">C5F49_06035</name>
</gene>
<dbReference type="Proteomes" id="UP000509441">
    <property type="component" value="Chromosome"/>
</dbReference>
<dbReference type="AlphaFoldDB" id="A0A7D5RBJ5"/>
<reference evidence="6 7" key="1">
    <citation type="submission" date="2018-02" db="EMBL/GenBank/DDBJ databases">
        <title>Complete genome of Nitrosopumilus oxyclinae HCE1.</title>
        <authorList>
            <person name="Qin W."/>
            <person name="Zheng Y."/>
            <person name="Stahl D.A."/>
        </authorList>
    </citation>
    <scope>NUCLEOTIDE SEQUENCE [LARGE SCALE GENOMIC DNA]</scope>
    <source>
        <strain evidence="6 7">HCE1</strain>
    </source>
</reference>
<dbReference type="GO" id="GO:0003677">
    <property type="term" value="F:DNA binding"/>
    <property type="evidence" value="ECO:0007669"/>
    <property type="project" value="InterPro"/>
</dbReference>
<dbReference type="InterPro" id="IPR036995">
    <property type="entry name" value="MPG_sf"/>
</dbReference>
<name>A0A7D5RBJ5_9ARCH</name>
<dbReference type="NCBIfam" id="TIGR00567">
    <property type="entry name" value="3mg"/>
    <property type="match status" value="1"/>
</dbReference>
<dbReference type="SUPFAM" id="SSF50486">
    <property type="entry name" value="FMT C-terminal domain-like"/>
    <property type="match status" value="1"/>
</dbReference>